<evidence type="ECO:0000313" key="3">
    <source>
        <dbReference type="Proteomes" id="UP000295611"/>
    </source>
</evidence>
<sequence>MYSQEEIDSAIEAGVLNQETAQALREHVEGLRKLSNEDEPFRLIVGFNDVFVVIACLLLLGAVCVLGASLSPWVGAVATAGASWGLGECFVRRRRMALPAVVLSLAFLGAVAFLGGALLGAFAVVAFHAGKEGQTAATSLGMAIGAVLAAWWHWRRFRTPITVAAGTGAVLGVILFLLIPLIKDYWPVFLFVAGCGTFALAMAWDARDMARTGYQSDVAFWLHLLAAPLLVHPVFNLVGLMTATEIHVGQALAVLVLYLLIALCSLAIDRRALMVSALGYVLYTLSAWINQSRFISDSFALTALVMSTALLTLSMFWHPCRVAVMRLLPRWLARRLPA</sequence>
<evidence type="ECO:0008006" key="4">
    <source>
        <dbReference type="Google" id="ProtNLM"/>
    </source>
</evidence>
<keyword evidence="1" id="KW-1133">Transmembrane helix</keyword>
<evidence type="ECO:0000313" key="2">
    <source>
        <dbReference type="EMBL" id="TDR73520.1"/>
    </source>
</evidence>
<feature type="transmembrane region" description="Helical" evidence="1">
    <location>
        <begin position="41"/>
        <end position="68"/>
    </location>
</feature>
<keyword evidence="1" id="KW-0472">Membrane</keyword>
<feature type="transmembrane region" description="Helical" evidence="1">
    <location>
        <begin position="218"/>
        <end position="240"/>
    </location>
</feature>
<feature type="transmembrane region" description="Helical" evidence="1">
    <location>
        <begin position="272"/>
        <end position="289"/>
    </location>
</feature>
<comment type="caution">
    <text evidence="2">The sequence shown here is derived from an EMBL/GenBank/DDBJ whole genome shotgun (WGS) entry which is preliminary data.</text>
</comment>
<feature type="transmembrane region" description="Helical" evidence="1">
    <location>
        <begin position="188"/>
        <end position="206"/>
    </location>
</feature>
<reference evidence="2 3" key="1">
    <citation type="submission" date="2019-03" db="EMBL/GenBank/DDBJ databases">
        <title>Genomic Encyclopedia of Type Strains, Phase III (KMG-III): the genomes of soil and plant-associated and newly described type strains.</title>
        <authorList>
            <person name="Whitman W."/>
        </authorList>
    </citation>
    <scope>NUCLEOTIDE SEQUENCE [LARGE SCALE GENOMIC DNA]</scope>
    <source>
        <strain evidence="2 3">CECT 8976</strain>
    </source>
</reference>
<dbReference type="Proteomes" id="UP000295611">
    <property type="component" value="Unassembled WGS sequence"/>
</dbReference>
<organism evidence="2 3">
    <name type="scientific">Paludibacterium purpuratum</name>
    <dbReference type="NCBI Taxonomy" id="1144873"/>
    <lineage>
        <taxon>Bacteria</taxon>
        <taxon>Pseudomonadati</taxon>
        <taxon>Pseudomonadota</taxon>
        <taxon>Betaproteobacteria</taxon>
        <taxon>Neisseriales</taxon>
        <taxon>Chromobacteriaceae</taxon>
        <taxon>Paludibacterium</taxon>
    </lineage>
</organism>
<feature type="transmembrane region" description="Helical" evidence="1">
    <location>
        <begin position="74"/>
        <end position="91"/>
    </location>
</feature>
<feature type="transmembrane region" description="Helical" evidence="1">
    <location>
        <begin position="103"/>
        <end position="129"/>
    </location>
</feature>
<proteinExistence type="predicted"/>
<name>A0A4R7AZ35_9NEIS</name>
<accession>A0A4R7AZ35</accession>
<dbReference type="AlphaFoldDB" id="A0A4R7AZ35"/>
<feature type="transmembrane region" description="Helical" evidence="1">
    <location>
        <begin position="295"/>
        <end position="317"/>
    </location>
</feature>
<feature type="transmembrane region" description="Helical" evidence="1">
    <location>
        <begin position="135"/>
        <end position="154"/>
    </location>
</feature>
<dbReference type="EMBL" id="SNZP01000013">
    <property type="protein sequence ID" value="TDR73520.1"/>
    <property type="molecule type" value="Genomic_DNA"/>
</dbReference>
<dbReference type="RefSeq" id="WP_133682716.1">
    <property type="nucleotide sequence ID" value="NZ_SNZP01000013.1"/>
</dbReference>
<dbReference type="OrthoDB" id="9770600at2"/>
<feature type="transmembrane region" description="Helical" evidence="1">
    <location>
        <begin position="161"/>
        <end position="182"/>
    </location>
</feature>
<evidence type="ECO:0000256" key="1">
    <source>
        <dbReference type="SAM" id="Phobius"/>
    </source>
</evidence>
<gene>
    <name evidence="2" type="ORF">DFP86_11327</name>
</gene>
<protein>
    <recommendedName>
        <fullName evidence="4">Membrane protein DUF2157</fullName>
    </recommendedName>
</protein>
<keyword evidence="1" id="KW-0812">Transmembrane</keyword>
<feature type="transmembrane region" description="Helical" evidence="1">
    <location>
        <begin position="246"/>
        <end position="265"/>
    </location>
</feature>
<keyword evidence="3" id="KW-1185">Reference proteome</keyword>